<organism evidence="1 2">
    <name type="scientific">Rhamnella rubrinervis</name>
    <dbReference type="NCBI Taxonomy" id="2594499"/>
    <lineage>
        <taxon>Eukaryota</taxon>
        <taxon>Viridiplantae</taxon>
        <taxon>Streptophyta</taxon>
        <taxon>Embryophyta</taxon>
        <taxon>Tracheophyta</taxon>
        <taxon>Spermatophyta</taxon>
        <taxon>Magnoliopsida</taxon>
        <taxon>eudicotyledons</taxon>
        <taxon>Gunneridae</taxon>
        <taxon>Pentapetalae</taxon>
        <taxon>rosids</taxon>
        <taxon>fabids</taxon>
        <taxon>Rosales</taxon>
        <taxon>Rhamnaceae</taxon>
        <taxon>rhamnoid group</taxon>
        <taxon>Rhamneae</taxon>
        <taxon>Rhamnella</taxon>
    </lineage>
</organism>
<evidence type="ECO:0000313" key="2">
    <source>
        <dbReference type="Proteomes" id="UP000796880"/>
    </source>
</evidence>
<sequence length="241" mass="27118">MLRIALRLLDCVDHLDDKVFGGNVALKIDIHELRLYELGFYIGDLRREGCFGFARGFDKGSEPLCIMFLLDLASFEAVVSHFSKGRFRSSGFLSEVSGIISCRDIYLRLSRWPPRCGLDMFGKLSFLISLDLVWRLTGRNRFSSLLDLPYRYHLGYAGVTPGSVGCIESELLGAITAIECLEILGGIIMVESRLPYGVNFSCVEEIVSGLQIEMGGGRVFRFLYHMHSGNVDGFANYRFRK</sequence>
<reference evidence="1" key="1">
    <citation type="submission" date="2020-03" db="EMBL/GenBank/DDBJ databases">
        <title>A high-quality chromosome-level genome assembly of a woody plant with both climbing and erect habits, Rhamnella rubrinervis.</title>
        <authorList>
            <person name="Lu Z."/>
            <person name="Yang Y."/>
            <person name="Zhu X."/>
            <person name="Sun Y."/>
        </authorList>
    </citation>
    <scope>NUCLEOTIDE SEQUENCE</scope>
    <source>
        <strain evidence="1">BYM</strain>
        <tissue evidence="1">Leaf</tissue>
    </source>
</reference>
<proteinExistence type="predicted"/>
<name>A0A8K0HS24_9ROSA</name>
<evidence type="ECO:0000313" key="1">
    <source>
        <dbReference type="EMBL" id="KAF3456494.1"/>
    </source>
</evidence>
<dbReference type="EMBL" id="VOIH02000001">
    <property type="protein sequence ID" value="KAF3456494.1"/>
    <property type="molecule type" value="Genomic_DNA"/>
</dbReference>
<dbReference type="AlphaFoldDB" id="A0A8K0HS24"/>
<keyword evidence="2" id="KW-1185">Reference proteome</keyword>
<accession>A0A8K0HS24</accession>
<dbReference type="Proteomes" id="UP000796880">
    <property type="component" value="Unassembled WGS sequence"/>
</dbReference>
<protein>
    <submittedName>
        <fullName evidence="1">Uncharacterized protein</fullName>
    </submittedName>
</protein>
<gene>
    <name evidence="1" type="ORF">FNV43_RR01145</name>
</gene>
<comment type="caution">
    <text evidence="1">The sequence shown here is derived from an EMBL/GenBank/DDBJ whole genome shotgun (WGS) entry which is preliminary data.</text>
</comment>